<dbReference type="InterPro" id="IPR025333">
    <property type="entry name" value="DUF4239"/>
</dbReference>
<dbReference type="PANTHER" id="PTHR35365:SF18">
    <property type="entry name" value="MUCIN-19-LIKE-RELATED"/>
    <property type="match status" value="1"/>
</dbReference>
<feature type="compositionally biased region" description="Polar residues" evidence="1">
    <location>
        <begin position="347"/>
        <end position="360"/>
    </location>
</feature>
<keyword evidence="4" id="KW-1185">Reference proteome</keyword>
<evidence type="ECO:0000256" key="2">
    <source>
        <dbReference type="SAM" id="Phobius"/>
    </source>
</evidence>
<feature type="chain" id="PRO_5034976167" evidence="3">
    <location>
        <begin position="26"/>
        <end position="778"/>
    </location>
</feature>
<protein>
    <submittedName>
        <fullName evidence="5">Uncharacterized protein LOC111131145</fullName>
    </submittedName>
</protein>
<dbReference type="InterPro" id="IPR053121">
    <property type="entry name" value="Spore_Coat_Assembly"/>
</dbReference>
<gene>
    <name evidence="5" type="primary">LOC111131145</name>
</gene>
<evidence type="ECO:0000313" key="4">
    <source>
        <dbReference type="Proteomes" id="UP000694844"/>
    </source>
</evidence>
<feature type="transmembrane region" description="Helical" evidence="2">
    <location>
        <begin position="687"/>
        <end position="705"/>
    </location>
</feature>
<dbReference type="GeneID" id="111131145"/>
<dbReference type="OrthoDB" id="10020794at2759"/>
<keyword evidence="2" id="KW-0812">Transmembrane</keyword>
<dbReference type="PANTHER" id="PTHR35365">
    <property type="entry name" value="LP04239P"/>
    <property type="match status" value="1"/>
</dbReference>
<dbReference type="Pfam" id="PF14023">
    <property type="entry name" value="Bestrophin-like"/>
    <property type="match status" value="1"/>
</dbReference>
<name>A0A8B8E394_CRAVI</name>
<keyword evidence="3" id="KW-0732">Signal</keyword>
<feature type="signal peptide" evidence="3">
    <location>
        <begin position="1"/>
        <end position="25"/>
    </location>
</feature>
<reference evidence="5" key="1">
    <citation type="submission" date="2025-08" db="UniProtKB">
        <authorList>
            <consortium name="RefSeq"/>
        </authorList>
    </citation>
    <scope>IDENTIFICATION</scope>
    <source>
        <tissue evidence="5">Whole sample</tissue>
    </source>
</reference>
<sequence length="778" mass="85142">MSTHSVYCSFYFLLILGNVLHEVTATTTTGNLTTTSEVTLPPETEPEASVTPETEPEATVTPETEPEATVTPETEPEATLTPETEPEATVTPETEPEATVSPAPENEPTVTPETEPEATVTPETEPEATVTPETEPEVTVTPETEPEATLTPETEPEAAVSPETEPEVTGSPEVEPEVTGSPEVEPEVTGSPEVEPEVTGSPEVEPEVTGSPEVEPEVTGSPDVEPEVTGSPEVEPEVTGSPEVEPEVTGSPEVEPEVTGSPEVEPEVTGSPEVEPEVTGSPEVEPEVTGSPEVEPEVTGSPEVEPEVTGSPEVEPEVTGSPEVEPEVTGFPETEPEVTPEAEGTPSSELFSEPETSVESNPEAESVIVAEPEVRPSAVEIIIPPFALILVIAFAGLTLLLHSHCKRFLLVFKKRPTEKDEKSSSVVKLFDLDNAHPPEYPDYDNFYSAFDREVMKSLDTSHNRPLDLFLIALPAILSLALCPLTLYLYEPLVAFLWPPEEFAAAPDINDAVACFLAPAGLVYATSFGFAFQQALSKQHHILEKVTSEISMVDQIATFSTKMTLSHPSIRRHIYKAVKAEAIFMILQLLNREPSSYKNKPTEDIKVKIWSIVDLLRQVDTSPKCHVNRVLCDKILSHIMKLNSICSDRIGVLHTKIHPVKWLFLESLGFFSFIGILLLRAYSYRMELVMCVITVFSISMLCYVVSDLDSPFSGFFRVDLSVLSYVLQKLENMYAESLMEEVENAVSGDIVMTEIPRKTATNNVKTIRRKVWYKEESYV</sequence>
<keyword evidence="2" id="KW-1133">Transmembrane helix</keyword>
<feature type="region of interest" description="Disordered" evidence="1">
    <location>
        <begin position="31"/>
        <end position="365"/>
    </location>
</feature>
<feature type="compositionally biased region" description="Low complexity" evidence="1">
    <location>
        <begin position="31"/>
        <end position="160"/>
    </location>
</feature>
<dbReference type="AlphaFoldDB" id="A0A8B8E394"/>
<dbReference type="KEGG" id="cvn:111131145"/>
<proteinExistence type="predicted"/>
<feature type="transmembrane region" description="Helical" evidence="2">
    <location>
        <begin position="466"/>
        <end position="488"/>
    </location>
</feature>
<dbReference type="RefSeq" id="XP_022334233.1">
    <property type="nucleotide sequence ID" value="XM_022478525.1"/>
</dbReference>
<accession>A0A8B8E394</accession>
<organism evidence="4 5">
    <name type="scientific">Crassostrea virginica</name>
    <name type="common">Eastern oyster</name>
    <dbReference type="NCBI Taxonomy" id="6565"/>
    <lineage>
        <taxon>Eukaryota</taxon>
        <taxon>Metazoa</taxon>
        <taxon>Spiralia</taxon>
        <taxon>Lophotrochozoa</taxon>
        <taxon>Mollusca</taxon>
        <taxon>Bivalvia</taxon>
        <taxon>Autobranchia</taxon>
        <taxon>Pteriomorphia</taxon>
        <taxon>Ostreida</taxon>
        <taxon>Ostreoidea</taxon>
        <taxon>Ostreidae</taxon>
        <taxon>Crassostrea</taxon>
    </lineage>
</organism>
<feature type="transmembrane region" description="Helical" evidence="2">
    <location>
        <begin position="661"/>
        <end position="681"/>
    </location>
</feature>
<evidence type="ECO:0000313" key="5">
    <source>
        <dbReference type="RefSeq" id="XP_022334233.1"/>
    </source>
</evidence>
<keyword evidence="2" id="KW-0472">Membrane</keyword>
<feature type="transmembrane region" description="Helical" evidence="2">
    <location>
        <begin position="381"/>
        <end position="401"/>
    </location>
</feature>
<feature type="transmembrane region" description="Helical" evidence="2">
    <location>
        <begin position="508"/>
        <end position="531"/>
    </location>
</feature>
<evidence type="ECO:0000256" key="1">
    <source>
        <dbReference type="SAM" id="MobiDB-lite"/>
    </source>
</evidence>
<evidence type="ECO:0000256" key="3">
    <source>
        <dbReference type="SAM" id="SignalP"/>
    </source>
</evidence>
<dbReference type="Proteomes" id="UP000694844">
    <property type="component" value="Chromosome 4"/>
</dbReference>